<accession>A0A1M5T5B6</accession>
<dbReference type="RefSeq" id="WP_073325719.1">
    <property type="nucleotide sequence ID" value="NZ_FQXG01000003.1"/>
</dbReference>
<evidence type="ECO:0000313" key="1">
    <source>
        <dbReference type="EMBL" id="SHH45892.1"/>
    </source>
</evidence>
<evidence type="ECO:0000313" key="2">
    <source>
        <dbReference type="Proteomes" id="UP000184268"/>
    </source>
</evidence>
<dbReference type="AlphaFoldDB" id="A0A1M5T5B6"/>
<dbReference type="EMBL" id="FQXG01000003">
    <property type="protein sequence ID" value="SHH45892.1"/>
    <property type="molecule type" value="Genomic_DNA"/>
</dbReference>
<dbReference type="Proteomes" id="UP000184268">
    <property type="component" value="Unassembled WGS sequence"/>
</dbReference>
<gene>
    <name evidence="1" type="ORF">SAMN02745129_2006</name>
</gene>
<dbReference type="STRING" id="299255.SAMN02745129_2006"/>
<proteinExistence type="predicted"/>
<keyword evidence="2" id="KW-1185">Reference proteome</keyword>
<sequence length="316" mass="35257">MKPHTHGILESSESLAKLSKSISKNDQALEAAKECMFSLGDHLSEHRSAHTKDAITNLNSTIGGLAQDIERRQAIGKELEKKIEFAVRKYVQEVTDYVKAGGKGFYDVVVLLVGYGNNALQHERDNQFLLDRLSISNPSTKVIFDQATAVVPMAGYSDFKLVLTDQTGLKSIEKVIAEHPAIPLPWAFTRYVDQRELYHGADTNKMSSMAEQCVAEMNRKGRGYKEEELGFLGQLASIPKHRNGITGKHTYSTECALACLHLATSDFTKKTKVDKHFGGPRSDYTCSTVYRGNAHRSSPHVDFRLDSYDVQVEYKP</sequence>
<name>A0A1M5T5B6_9GAMM</name>
<organism evidence="1 2">
    <name type="scientific">Ferrimonas marina</name>
    <dbReference type="NCBI Taxonomy" id="299255"/>
    <lineage>
        <taxon>Bacteria</taxon>
        <taxon>Pseudomonadati</taxon>
        <taxon>Pseudomonadota</taxon>
        <taxon>Gammaproteobacteria</taxon>
        <taxon>Alteromonadales</taxon>
        <taxon>Ferrimonadaceae</taxon>
        <taxon>Ferrimonas</taxon>
    </lineage>
</organism>
<reference evidence="1 2" key="1">
    <citation type="submission" date="2016-11" db="EMBL/GenBank/DDBJ databases">
        <authorList>
            <person name="Jaros S."/>
            <person name="Januszkiewicz K."/>
            <person name="Wedrychowicz H."/>
        </authorList>
    </citation>
    <scope>NUCLEOTIDE SEQUENCE [LARGE SCALE GENOMIC DNA]</scope>
    <source>
        <strain evidence="1 2">DSM 16917</strain>
    </source>
</reference>
<protein>
    <submittedName>
        <fullName evidence="1">Uncharacterized protein</fullName>
    </submittedName>
</protein>